<dbReference type="EMBL" id="CM042029">
    <property type="protein sequence ID" value="KAI3795018.1"/>
    <property type="molecule type" value="Genomic_DNA"/>
</dbReference>
<reference evidence="1 2" key="2">
    <citation type="journal article" date="2022" name="Mol. Ecol. Resour.">
        <title>The genomes of chicory, endive, great burdock and yacon provide insights into Asteraceae paleo-polyploidization history and plant inulin production.</title>
        <authorList>
            <person name="Fan W."/>
            <person name="Wang S."/>
            <person name="Wang H."/>
            <person name="Wang A."/>
            <person name="Jiang F."/>
            <person name="Liu H."/>
            <person name="Zhao H."/>
            <person name="Xu D."/>
            <person name="Zhang Y."/>
        </authorList>
    </citation>
    <scope>NUCLEOTIDE SEQUENCE [LARGE SCALE GENOMIC DNA]</scope>
    <source>
        <strain evidence="2">cv. Yunnan</strain>
        <tissue evidence="1">Leaves</tissue>
    </source>
</reference>
<evidence type="ECO:0000313" key="1">
    <source>
        <dbReference type="EMBL" id="KAI3795018.1"/>
    </source>
</evidence>
<organism evidence="1 2">
    <name type="scientific">Smallanthus sonchifolius</name>
    <dbReference type="NCBI Taxonomy" id="185202"/>
    <lineage>
        <taxon>Eukaryota</taxon>
        <taxon>Viridiplantae</taxon>
        <taxon>Streptophyta</taxon>
        <taxon>Embryophyta</taxon>
        <taxon>Tracheophyta</taxon>
        <taxon>Spermatophyta</taxon>
        <taxon>Magnoliopsida</taxon>
        <taxon>eudicotyledons</taxon>
        <taxon>Gunneridae</taxon>
        <taxon>Pentapetalae</taxon>
        <taxon>asterids</taxon>
        <taxon>campanulids</taxon>
        <taxon>Asterales</taxon>
        <taxon>Asteraceae</taxon>
        <taxon>Asteroideae</taxon>
        <taxon>Heliantheae alliance</taxon>
        <taxon>Millerieae</taxon>
        <taxon>Smallanthus</taxon>
    </lineage>
</organism>
<keyword evidence="2" id="KW-1185">Reference proteome</keyword>
<evidence type="ECO:0000313" key="2">
    <source>
        <dbReference type="Proteomes" id="UP001056120"/>
    </source>
</evidence>
<proteinExistence type="predicted"/>
<protein>
    <submittedName>
        <fullName evidence="1">Uncharacterized protein</fullName>
    </submittedName>
</protein>
<name>A0ACB9HI70_9ASTR</name>
<dbReference type="Proteomes" id="UP001056120">
    <property type="component" value="Linkage Group LG12"/>
</dbReference>
<sequence length="381" mass="42338">MPPRRDTTQVNEIATIITNQLANVLPGMVTQVSEALRNAGTTGGNINNASYKTFLACKPVEFFGSEGATGLLQWFEKMESTLNMCDCPENLKVKYASSAFQKRALTWWNAQVRTRGREPAMAMPWNDFRELMISEFCPKNELQKIEVEFWNHAMDGGEHMEYTTRFHELCTLVPHIVTPLSRMIDRYIGGLVPQVIGHTMSASPITLEAAILLSASLTDDLVKTGVLMRKGSKKPEEDYSQRSAKKQKTVENFVMATPVNQVAPAKKGYTGSQPKCPRCPFHHHGECRKCNNCGKLGHTNRYCKEPPATATTNNAVVATTTPRNNTARACYECGGLDHFRNRCPRLNRDNNIPAANGRAFVIGAIEAHQDLAIQDNTDSTS</sequence>
<gene>
    <name evidence="1" type="ORF">L1987_37661</name>
</gene>
<reference evidence="2" key="1">
    <citation type="journal article" date="2022" name="Mol. Ecol. Resour.">
        <title>The genomes of chicory, endive, great burdock and yacon provide insights into Asteraceae palaeo-polyploidization history and plant inulin production.</title>
        <authorList>
            <person name="Fan W."/>
            <person name="Wang S."/>
            <person name="Wang H."/>
            <person name="Wang A."/>
            <person name="Jiang F."/>
            <person name="Liu H."/>
            <person name="Zhao H."/>
            <person name="Xu D."/>
            <person name="Zhang Y."/>
        </authorList>
    </citation>
    <scope>NUCLEOTIDE SEQUENCE [LARGE SCALE GENOMIC DNA]</scope>
    <source>
        <strain evidence="2">cv. Yunnan</strain>
    </source>
</reference>
<accession>A0ACB9HI70</accession>
<comment type="caution">
    <text evidence="1">The sequence shown here is derived from an EMBL/GenBank/DDBJ whole genome shotgun (WGS) entry which is preliminary data.</text>
</comment>